<evidence type="ECO:0000313" key="3">
    <source>
        <dbReference type="Proteomes" id="UP000272464"/>
    </source>
</evidence>
<name>A0A3S1B4I0_9BACL</name>
<gene>
    <name evidence="2" type="ORF">EJP77_14085</name>
</gene>
<evidence type="ECO:0000259" key="1">
    <source>
        <dbReference type="PROSITE" id="PS51832"/>
    </source>
</evidence>
<feature type="domain" description="HD-GYP" evidence="1">
    <location>
        <begin position="99"/>
        <end position="295"/>
    </location>
</feature>
<keyword evidence="3" id="KW-1185">Reference proteome</keyword>
<dbReference type="OrthoDB" id="9759601at2"/>
<dbReference type="EMBL" id="RZNX01000006">
    <property type="protein sequence ID" value="RUT29676.1"/>
    <property type="molecule type" value="Genomic_DNA"/>
</dbReference>
<dbReference type="SUPFAM" id="SSF109604">
    <property type="entry name" value="HD-domain/PDEase-like"/>
    <property type="match status" value="1"/>
</dbReference>
<dbReference type="PANTHER" id="PTHR43155">
    <property type="entry name" value="CYCLIC DI-GMP PHOSPHODIESTERASE PA4108-RELATED"/>
    <property type="match status" value="1"/>
</dbReference>
<dbReference type="PROSITE" id="PS51832">
    <property type="entry name" value="HD_GYP"/>
    <property type="match status" value="1"/>
</dbReference>
<dbReference type="Proteomes" id="UP000272464">
    <property type="component" value="Unassembled WGS sequence"/>
</dbReference>
<evidence type="ECO:0000313" key="2">
    <source>
        <dbReference type="EMBL" id="RUT29676.1"/>
    </source>
</evidence>
<reference evidence="2 3" key="1">
    <citation type="submission" date="2018-12" db="EMBL/GenBank/DDBJ databases">
        <authorList>
            <person name="Sun L."/>
            <person name="Chen Z."/>
        </authorList>
    </citation>
    <scope>NUCLEOTIDE SEQUENCE [LARGE SCALE GENOMIC DNA]</scope>
    <source>
        <strain evidence="2 3">3-5-3</strain>
    </source>
</reference>
<dbReference type="CDD" id="cd00077">
    <property type="entry name" value="HDc"/>
    <property type="match status" value="1"/>
</dbReference>
<dbReference type="Pfam" id="PF13487">
    <property type="entry name" value="HD_5"/>
    <property type="match status" value="1"/>
</dbReference>
<dbReference type="InterPro" id="IPR003607">
    <property type="entry name" value="HD/PDEase_dom"/>
</dbReference>
<organism evidence="2 3">
    <name type="scientific">Paenibacillus zeisoli</name>
    <dbReference type="NCBI Taxonomy" id="2496267"/>
    <lineage>
        <taxon>Bacteria</taxon>
        <taxon>Bacillati</taxon>
        <taxon>Bacillota</taxon>
        <taxon>Bacilli</taxon>
        <taxon>Bacillales</taxon>
        <taxon>Paenibacillaceae</taxon>
        <taxon>Paenibacillus</taxon>
    </lineage>
</organism>
<protein>
    <submittedName>
        <fullName evidence="2">HD-GYP domain-containing protein</fullName>
    </submittedName>
</protein>
<accession>A0A3S1B4I0</accession>
<proteinExistence type="predicted"/>
<dbReference type="SMART" id="SM00471">
    <property type="entry name" value="HDc"/>
    <property type="match status" value="1"/>
</dbReference>
<comment type="caution">
    <text evidence="2">The sequence shown here is derived from an EMBL/GenBank/DDBJ whole genome shotgun (WGS) entry which is preliminary data.</text>
</comment>
<dbReference type="PANTHER" id="PTHR43155:SF2">
    <property type="entry name" value="CYCLIC DI-GMP PHOSPHODIESTERASE PA4108"/>
    <property type="match status" value="1"/>
</dbReference>
<sequence length="355" mass="40288">MKLAKKIYNDEGLILLSENAELNDSLIRRLKELGLNQVYIADRLTEDVEIPEMISEETRRRAMQEIRTNFRKITESSVKGRVYPFLGKSFLKVVESILSDLSSREDVMIMMMNINSTDHYLYRHSLNVCVYTLLLGKVHGYNNDALSVLGLGALLHDIGKTKIPSSILMKPDQLTDYEFDQMKLHTEIGFKLLKDEPGVPLVAAHCALQHHERINGSGYPRGIRENEIHEYARWIAIADSYDAMTTHRIYRSALLPHQATEMLYAGCGTLYEKEKLEVFRDHVAIYPLGITVGLSTGEQGVVVRINHEVPQRPVIRVFSGPEGEMLKVPYEVNLAVKLSVVITYVEGTEPELAYV</sequence>
<dbReference type="Gene3D" id="1.10.3210.10">
    <property type="entry name" value="Hypothetical protein af1432"/>
    <property type="match status" value="1"/>
</dbReference>
<dbReference type="InterPro" id="IPR037522">
    <property type="entry name" value="HD_GYP_dom"/>
</dbReference>
<dbReference type="AlphaFoldDB" id="A0A3S1B4I0"/>